<comment type="similarity">
    <text evidence="1">Belongs to the class IV-like SAM-binding methyltransferase superfamily. RNA methyltransferase TrmH family.</text>
</comment>
<dbReference type="Pfam" id="PF00588">
    <property type="entry name" value="SpoU_methylase"/>
    <property type="match status" value="1"/>
</dbReference>
<reference evidence="6" key="2">
    <citation type="submission" date="2021-04" db="EMBL/GenBank/DDBJ databases">
        <authorList>
            <person name="Gilroy R."/>
        </authorList>
    </citation>
    <scope>NUCLEOTIDE SEQUENCE</scope>
    <source>
        <strain evidence="6">12435</strain>
    </source>
</reference>
<feature type="domain" description="tRNA/rRNA methyltransferase SpoU type" evidence="4">
    <location>
        <begin position="100"/>
        <end position="237"/>
    </location>
</feature>
<evidence type="ECO:0000259" key="5">
    <source>
        <dbReference type="Pfam" id="PF22435"/>
    </source>
</evidence>
<dbReference type="Gene3D" id="3.40.1280.10">
    <property type="match status" value="1"/>
</dbReference>
<dbReference type="InterPro" id="IPR029064">
    <property type="entry name" value="Ribosomal_eL30-like_sf"/>
</dbReference>
<protein>
    <submittedName>
        <fullName evidence="6">RNA methyltransferase</fullName>
    </submittedName>
</protein>
<reference evidence="6" key="1">
    <citation type="journal article" date="2021" name="PeerJ">
        <title>Extensive microbial diversity within the chicken gut microbiome revealed by metagenomics and culture.</title>
        <authorList>
            <person name="Gilroy R."/>
            <person name="Ravi A."/>
            <person name="Getino M."/>
            <person name="Pursley I."/>
            <person name="Horton D.L."/>
            <person name="Alikhan N.F."/>
            <person name="Baker D."/>
            <person name="Gharbi K."/>
            <person name="Hall N."/>
            <person name="Watson M."/>
            <person name="Adriaenssens E.M."/>
            <person name="Foster-Nyarko E."/>
            <person name="Jarju S."/>
            <person name="Secka A."/>
            <person name="Antonio M."/>
            <person name="Oren A."/>
            <person name="Chaudhuri R.R."/>
            <person name="La Ragione R."/>
            <person name="Hildebrand F."/>
            <person name="Pallen M.J."/>
        </authorList>
    </citation>
    <scope>NUCLEOTIDE SEQUENCE</scope>
    <source>
        <strain evidence="6">12435</strain>
    </source>
</reference>
<keyword evidence="3" id="KW-0808">Transferase</keyword>
<dbReference type="Gene3D" id="3.30.1330.30">
    <property type="match status" value="1"/>
</dbReference>
<organism evidence="6 7">
    <name type="scientific">Candidatus Protoclostridium stercorigallinarum</name>
    <dbReference type="NCBI Taxonomy" id="2838741"/>
    <lineage>
        <taxon>Bacteria</taxon>
        <taxon>Bacillati</taxon>
        <taxon>Bacillota</taxon>
        <taxon>Clostridia</taxon>
        <taxon>Candidatus Protoclostridium</taxon>
    </lineage>
</organism>
<evidence type="ECO:0000313" key="6">
    <source>
        <dbReference type="EMBL" id="HIW02513.1"/>
    </source>
</evidence>
<dbReference type="InterPro" id="IPR001537">
    <property type="entry name" value="SpoU_MeTrfase"/>
</dbReference>
<dbReference type="InterPro" id="IPR051259">
    <property type="entry name" value="rRNA_Methyltransferase"/>
</dbReference>
<evidence type="ECO:0000256" key="2">
    <source>
        <dbReference type="ARBA" id="ARBA00022603"/>
    </source>
</evidence>
<sequence length="247" mass="26344">MIITSRANKTAKLITSLSHKKYRDETGLFVVEGKRWVDDALAYAPASVRTVIASPSCAEEYPSAVVFSDELLSSVCETVTSQGVAAILEKPRPRAEIGELILFLDGIRDPGNLGTLIRTACAAGFNDIFLRGCTDAYSGKAVRSTMSALLKINLRDGGIDDLVRLKENGCTVVGADMSGKSLFELPAPRGKVCIVIGGEADGITDEAAGQCDVMSSIPMTGDIESLNAAVSGAIMMYETIRKRIFEK</sequence>
<comment type="caution">
    <text evidence="6">The sequence shown here is derived from an EMBL/GenBank/DDBJ whole genome shotgun (WGS) entry which is preliminary data.</text>
</comment>
<dbReference type="Proteomes" id="UP000823990">
    <property type="component" value="Unassembled WGS sequence"/>
</dbReference>
<dbReference type="Pfam" id="PF22435">
    <property type="entry name" value="MRM3-like_sub_bind"/>
    <property type="match status" value="1"/>
</dbReference>
<dbReference type="CDD" id="cd18095">
    <property type="entry name" value="SpoU-like_rRNA-MTase"/>
    <property type="match status" value="1"/>
</dbReference>
<dbReference type="PANTHER" id="PTHR43191:SF2">
    <property type="entry name" value="RRNA METHYLTRANSFERASE 3, MITOCHONDRIAL"/>
    <property type="match status" value="1"/>
</dbReference>
<evidence type="ECO:0000256" key="3">
    <source>
        <dbReference type="ARBA" id="ARBA00022679"/>
    </source>
</evidence>
<dbReference type="SUPFAM" id="SSF75217">
    <property type="entry name" value="alpha/beta knot"/>
    <property type="match status" value="1"/>
</dbReference>
<evidence type="ECO:0000313" key="7">
    <source>
        <dbReference type="Proteomes" id="UP000823990"/>
    </source>
</evidence>
<dbReference type="InterPro" id="IPR029026">
    <property type="entry name" value="tRNA_m1G_MTases_N"/>
</dbReference>
<dbReference type="EMBL" id="DXHS01000069">
    <property type="protein sequence ID" value="HIW02513.1"/>
    <property type="molecule type" value="Genomic_DNA"/>
</dbReference>
<dbReference type="GO" id="GO:0008173">
    <property type="term" value="F:RNA methyltransferase activity"/>
    <property type="evidence" value="ECO:0007669"/>
    <property type="project" value="InterPro"/>
</dbReference>
<name>A0A9D1Q065_9FIRM</name>
<keyword evidence="2 6" id="KW-0489">Methyltransferase</keyword>
<dbReference type="AlphaFoldDB" id="A0A9D1Q065"/>
<evidence type="ECO:0000259" key="4">
    <source>
        <dbReference type="Pfam" id="PF00588"/>
    </source>
</evidence>
<proteinExistence type="inferred from homology"/>
<feature type="domain" description="MRM3-like substrate binding" evidence="5">
    <location>
        <begin position="8"/>
        <end position="86"/>
    </location>
</feature>
<accession>A0A9D1Q065</accession>
<dbReference type="InterPro" id="IPR029028">
    <property type="entry name" value="Alpha/beta_knot_MTases"/>
</dbReference>
<evidence type="ECO:0000256" key="1">
    <source>
        <dbReference type="ARBA" id="ARBA00007228"/>
    </source>
</evidence>
<dbReference type="InterPro" id="IPR053888">
    <property type="entry name" value="MRM3-like_sub_bind"/>
</dbReference>
<dbReference type="SUPFAM" id="SSF55315">
    <property type="entry name" value="L30e-like"/>
    <property type="match status" value="1"/>
</dbReference>
<dbReference type="GO" id="GO:0032259">
    <property type="term" value="P:methylation"/>
    <property type="evidence" value="ECO:0007669"/>
    <property type="project" value="UniProtKB-KW"/>
</dbReference>
<dbReference type="GO" id="GO:0003723">
    <property type="term" value="F:RNA binding"/>
    <property type="evidence" value="ECO:0007669"/>
    <property type="project" value="InterPro"/>
</dbReference>
<dbReference type="GO" id="GO:0006396">
    <property type="term" value="P:RNA processing"/>
    <property type="evidence" value="ECO:0007669"/>
    <property type="project" value="InterPro"/>
</dbReference>
<dbReference type="PANTHER" id="PTHR43191">
    <property type="entry name" value="RRNA METHYLTRANSFERASE 3"/>
    <property type="match status" value="1"/>
</dbReference>
<gene>
    <name evidence="6" type="ORF">H9892_04155</name>
</gene>